<keyword evidence="2 6" id="KW-0963">Cytoplasm</keyword>
<dbReference type="PANTHER" id="PTHR28511:SF1">
    <property type="entry name" value="ENDONUCLEASE V"/>
    <property type="match status" value="1"/>
</dbReference>
<keyword evidence="8" id="KW-1185">Reference proteome</keyword>
<proteinExistence type="inferred from homology"/>
<keyword evidence="4 6" id="KW-0255">Endonuclease</keyword>
<sequence length="237" mass="26302">MKIHPIHPLNINPDEFISIQEKLAHKVDVSQPLYLHDIQTVAGVDVAYSSENGKELGFSHIAVFDLATMEVIERAESRGHITVPYMPGYLAFRELPLIIEAAKKLRNTPDLFLFDGNGILHPRKMGIATHASFFLGTPTIGVAKTYLKVGDSELNEPAQEKGSKTDIVVNGETIGRVLRTSEGVKPVYISPGNQIDMESSTRITLLLTGSESRLPIPVRVADIATRVMRQSWRKEYD</sequence>
<dbReference type="HAMAP" id="MF_00801">
    <property type="entry name" value="Endonuclease_5"/>
    <property type="match status" value="1"/>
</dbReference>
<dbReference type="Pfam" id="PF04493">
    <property type="entry name" value="Endonuclease_5"/>
    <property type="match status" value="1"/>
</dbReference>
<comment type="similarity">
    <text evidence="6">Belongs to the endonuclease V family.</text>
</comment>
<comment type="caution">
    <text evidence="7">The sequence shown here is derived from an EMBL/GenBank/DDBJ whole genome shotgun (WGS) entry which is preliminary data.</text>
</comment>
<keyword evidence="6" id="KW-0234">DNA repair</keyword>
<evidence type="ECO:0000256" key="5">
    <source>
        <dbReference type="ARBA" id="ARBA00022801"/>
    </source>
</evidence>
<comment type="function">
    <text evidence="6">DNA repair enzyme involved in the repair of deaminated bases. Selectively cleaves double-stranded DNA at the second phosphodiester bond 3' to a deoxyinosine leaving behind the intact lesion on the nicked DNA.</text>
</comment>
<dbReference type="RefSeq" id="WP_301244654.1">
    <property type="nucleotide sequence ID" value="NZ_JAROCC010000011.1"/>
</dbReference>
<feature type="binding site" evidence="6">
    <location>
        <position position="45"/>
    </location>
    <ligand>
        <name>Mg(2+)</name>
        <dbReference type="ChEBI" id="CHEBI:18420"/>
    </ligand>
</feature>
<evidence type="ECO:0000313" key="7">
    <source>
        <dbReference type="EMBL" id="MDN4608440.1"/>
    </source>
</evidence>
<dbReference type="Proteomes" id="UP001175097">
    <property type="component" value="Unassembled WGS sequence"/>
</dbReference>
<evidence type="ECO:0000256" key="4">
    <source>
        <dbReference type="ARBA" id="ARBA00022759"/>
    </source>
</evidence>
<protein>
    <recommendedName>
        <fullName evidence="6">Endonuclease V</fullName>
        <ecNumber evidence="6">3.1.21.7</ecNumber>
    </recommendedName>
    <alternativeName>
        <fullName evidence="6">Deoxyinosine 3'endonuclease</fullName>
    </alternativeName>
    <alternativeName>
        <fullName evidence="6">Deoxyribonuclease V</fullName>
        <shortName evidence="6">DNase V</shortName>
    </alternativeName>
</protein>
<comment type="cofactor">
    <cofactor evidence="6">
        <name>Mg(2+)</name>
        <dbReference type="ChEBI" id="CHEBI:18420"/>
    </cofactor>
</comment>
<keyword evidence="5 6" id="KW-0378">Hydrolase</keyword>
<dbReference type="CDD" id="cd06559">
    <property type="entry name" value="Endonuclease_V"/>
    <property type="match status" value="1"/>
</dbReference>
<dbReference type="GO" id="GO:0004519">
    <property type="term" value="F:endonuclease activity"/>
    <property type="evidence" value="ECO:0007669"/>
    <property type="project" value="UniProtKB-KW"/>
</dbReference>
<evidence type="ECO:0000256" key="6">
    <source>
        <dbReference type="HAMAP-Rule" id="MF_00801"/>
    </source>
</evidence>
<keyword evidence="6" id="KW-0460">Magnesium</keyword>
<dbReference type="EC" id="3.1.21.7" evidence="6"/>
<keyword evidence="6" id="KW-0227">DNA damage</keyword>
<keyword evidence="3 6" id="KW-0540">Nuclease</keyword>
<dbReference type="Gene3D" id="3.30.2170.10">
    <property type="entry name" value="archaeoglobus fulgidus dsm 4304 superfamily"/>
    <property type="match status" value="1"/>
</dbReference>
<evidence type="ECO:0000256" key="2">
    <source>
        <dbReference type="ARBA" id="ARBA00022490"/>
    </source>
</evidence>
<dbReference type="InterPro" id="IPR007581">
    <property type="entry name" value="Endonuclease-V"/>
</dbReference>
<dbReference type="EMBL" id="JAROCC010000011">
    <property type="protein sequence ID" value="MDN4608440.1"/>
    <property type="molecule type" value="Genomic_DNA"/>
</dbReference>
<accession>A0ABT8JTH2</accession>
<evidence type="ECO:0000313" key="8">
    <source>
        <dbReference type="Proteomes" id="UP001175097"/>
    </source>
</evidence>
<name>A0ABT8JTH2_9BACL</name>
<keyword evidence="6" id="KW-0479">Metal-binding</keyword>
<evidence type="ECO:0000256" key="1">
    <source>
        <dbReference type="ARBA" id="ARBA00004496"/>
    </source>
</evidence>
<comment type="catalytic activity">
    <reaction evidence="6">
        <text>Endonucleolytic cleavage at apurinic or apyrimidinic sites to products with a 5'-phosphate.</text>
        <dbReference type="EC" id="3.1.21.7"/>
    </reaction>
</comment>
<organism evidence="7 8">
    <name type="scientific">Sporosarcina highlanderae</name>
    <dbReference type="NCBI Taxonomy" id="3035916"/>
    <lineage>
        <taxon>Bacteria</taxon>
        <taxon>Bacillati</taxon>
        <taxon>Bacillota</taxon>
        <taxon>Bacilli</taxon>
        <taxon>Bacillales</taxon>
        <taxon>Caryophanaceae</taxon>
        <taxon>Sporosarcina</taxon>
    </lineage>
</organism>
<comment type="subcellular location">
    <subcellularLocation>
        <location evidence="1 6">Cytoplasm</location>
    </subcellularLocation>
</comment>
<dbReference type="PANTHER" id="PTHR28511">
    <property type="entry name" value="ENDONUCLEASE V"/>
    <property type="match status" value="1"/>
</dbReference>
<reference evidence="7" key="1">
    <citation type="submission" date="2023-03" db="EMBL/GenBank/DDBJ databases">
        <title>MT1 and MT2 Draft Genomes of Novel Species.</title>
        <authorList>
            <person name="Venkateswaran K."/>
        </authorList>
    </citation>
    <scope>NUCLEOTIDE SEQUENCE</scope>
    <source>
        <strain evidence="7">F6_3S_P_2</strain>
    </source>
</reference>
<gene>
    <name evidence="6" type="primary">nfi</name>
    <name evidence="7" type="ORF">P5G49_13260</name>
</gene>
<evidence type="ECO:0000256" key="3">
    <source>
        <dbReference type="ARBA" id="ARBA00022722"/>
    </source>
</evidence>
<feature type="binding site" evidence="6">
    <location>
        <position position="115"/>
    </location>
    <ligand>
        <name>Mg(2+)</name>
        <dbReference type="ChEBI" id="CHEBI:18420"/>
    </ligand>
</feature>
<feature type="site" description="Interaction with target DNA" evidence="6">
    <location>
        <position position="85"/>
    </location>
</feature>